<evidence type="ECO:0008006" key="5">
    <source>
        <dbReference type="Google" id="ProtNLM"/>
    </source>
</evidence>
<accession>A0A9Q0G9A7</accession>
<dbReference type="InterPro" id="IPR050796">
    <property type="entry name" value="SCF_F-box_component"/>
</dbReference>
<feature type="domain" description="F-box" evidence="1">
    <location>
        <begin position="46"/>
        <end position="77"/>
    </location>
</feature>
<feature type="domain" description="F-box" evidence="1">
    <location>
        <begin position="8"/>
        <end position="36"/>
    </location>
</feature>
<organism evidence="3 4">
    <name type="scientific">Turnera subulata</name>
    <dbReference type="NCBI Taxonomy" id="218843"/>
    <lineage>
        <taxon>Eukaryota</taxon>
        <taxon>Viridiplantae</taxon>
        <taxon>Streptophyta</taxon>
        <taxon>Embryophyta</taxon>
        <taxon>Tracheophyta</taxon>
        <taxon>Spermatophyta</taxon>
        <taxon>Magnoliopsida</taxon>
        <taxon>eudicotyledons</taxon>
        <taxon>Gunneridae</taxon>
        <taxon>Pentapetalae</taxon>
        <taxon>rosids</taxon>
        <taxon>fabids</taxon>
        <taxon>Malpighiales</taxon>
        <taxon>Passifloraceae</taxon>
        <taxon>Turnera</taxon>
    </lineage>
</organism>
<reference evidence="3" key="1">
    <citation type="submission" date="2022-02" db="EMBL/GenBank/DDBJ databases">
        <authorList>
            <person name="Henning P.M."/>
            <person name="McCubbin A.G."/>
            <person name="Shore J.S."/>
        </authorList>
    </citation>
    <scope>NUCLEOTIDE SEQUENCE</scope>
    <source>
        <strain evidence="3">F60SS</strain>
        <tissue evidence="3">Leaves</tissue>
    </source>
</reference>
<reference evidence="3" key="2">
    <citation type="journal article" date="2023" name="Plants (Basel)">
        <title>Annotation of the Turnera subulata (Passifloraceae) Draft Genome Reveals the S-Locus Evolved after the Divergence of Turneroideae from Passifloroideae in a Stepwise Manner.</title>
        <authorList>
            <person name="Henning P.M."/>
            <person name="Roalson E.H."/>
            <person name="Mir W."/>
            <person name="McCubbin A.G."/>
            <person name="Shore J.S."/>
        </authorList>
    </citation>
    <scope>NUCLEOTIDE SEQUENCE</scope>
    <source>
        <tissue evidence="3">Leaves</tissue>
    </source>
</reference>
<evidence type="ECO:0000259" key="2">
    <source>
        <dbReference type="Pfam" id="PF07734"/>
    </source>
</evidence>
<feature type="domain" description="F-box associated beta-propeller type 1" evidence="2">
    <location>
        <begin position="180"/>
        <end position="400"/>
    </location>
</feature>
<sequence>MAKSKVDGLPYEVIDDILGKLPAKSMVRFMCVSKALCTNSITLTTLQILIRLPAESLVRFMCLSKSWCNLIRNDPSFKALYTKTNNARQVNPRYLVQQTDNRQKLKNMSRGELKELGLLEELEERPVLQFFSLHDGKDLVEYKSFGTQRIRDPNIRYQKPKIPNSRSEDPGRDVVIGSHNGLFLMGDFHCLFLWNPSINKVRTIPKDDFPSHWEYMTGGTAVGFCKKDEEDFKVISFGAQLVDSSNDSQQVQEWMVSVYSMSTDSWKEIQGIYIPGDPYNNNMVTLDGVPHWIATSWEGKKIIMSFNFDKEEFGHIMFPIPISIEVLGVYKGSLSIFKWCSNVYRDAEGSSRADYEMWVLREYGDEPIWTKLFLFQQIVYGIPISMGYNGEVFMNKAHKGKLCRLYDSGEVREFEIHIDKGCIIPYRESLFLLGV</sequence>
<protein>
    <recommendedName>
        <fullName evidence="5">F-box domain-containing protein</fullName>
    </recommendedName>
</protein>
<dbReference type="Pfam" id="PF00646">
    <property type="entry name" value="F-box"/>
    <property type="match status" value="2"/>
</dbReference>
<dbReference type="SUPFAM" id="SSF81383">
    <property type="entry name" value="F-box domain"/>
    <property type="match status" value="2"/>
</dbReference>
<dbReference type="EMBL" id="JAKUCV010001525">
    <property type="protein sequence ID" value="KAJ4845988.1"/>
    <property type="molecule type" value="Genomic_DNA"/>
</dbReference>
<keyword evidence="4" id="KW-1185">Reference proteome</keyword>
<evidence type="ECO:0000313" key="3">
    <source>
        <dbReference type="EMBL" id="KAJ4845988.1"/>
    </source>
</evidence>
<name>A0A9Q0G9A7_9ROSI</name>
<proteinExistence type="predicted"/>
<dbReference type="NCBIfam" id="TIGR01640">
    <property type="entry name" value="F_box_assoc_1"/>
    <property type="match status" value="1"/>
</dbReference>
<dbReference type="PANTHER" id="PTHR31672:SF13">
    <property type="entry name" value="F-BOX PROTEIN CPR30-LIKE"/>
    <property type="match status" value="1"/>
</dbReference>
<evidence type="ECO:0000313" key="4">
    <source>
        <dbReference type="Proteomes" id="UP001141552"/>
    </source>
</evidence>
<dbReference type="InterPro" id="IPR006527">
    <property type="entry name" value="F-box-assoc_dom_typ1"/>
</dbReference>
<dbReference type="OrthoDB" id="938224at2759"/>
<gene>
    <name evidence="3" type="ORF">Tsubulata_000803</name>
</gene>
<comment type="caution">
    <text evidence="3">The sequence shown here is derived from an EMBL/GenBank/DDBJ whole genome shotgun (WGS) entry which is preliminary data.</text>
</comment>
<dbReference type="AlphaFoldDB" id="A0A9Q0G9A7"/>
<dbReference type="Pfam" id="PF07734">
    <property type="entry name" value="FBA_1"/>
    <property type="match status" value="1"/>
</dbReference>
<dbReference type="InterPro" id="IPR001810">
    <property type="entry name" value="F-box_dom"/>
</dbReference>
<dbReference type="Proteomes" id="UP001141552">
    <property type="component" value="Unassembled WGS sequence"/>
</dbReference>
<dbReference type="PANTHER" id="PTHR31672">
    <property type="entry name" value="BNACNNG10540D PROTEIN"/>
    <property type="match status" value="1"/>
</dbReference>
<evidence type="ECO:0000259" key="1">
    <source>
        <dbReference type="Pfam" id="PF00646"/>
    </source>
</evidence>
<dbReference type="InterPro" id="IPR036047">
    <property type="entry name" value="F-box-like_dom_sf"/>
</dbReference>
<dbReference type="InterPro" id="IPR017451">
    <property type="entry name" value="F-box-assoc_interact_dom"/>
</dbReference>